<dbReference type="Gene3D" id="1.10.10.10">
    <property type="entry name" value="Winged helix-like DNA-binding domain superfamily/Winged helix DNA-binding domain"/>
    <property type="match status" value="1"/>
</dbReference>
<dbReference type="Gene3D" id="1.25.40.10">
    <property type="entry name" value="Tetratricopeptide repeat domain"/>
    <property type="match status" value="1"/>
</dbReference>
<dbReference type="EMBL" id="JAROAV010000044">
    <property type="protein sequence ID" value="MDF8265949.1"/>
    <property type="molecule type" value="Genomic_DNA"/>
</dbReference>
<reference evidence="4 5" key="1">
    <citation type="submission" date="2023-03" db="EMBL/GenBank/DDBJ databases">
        <title>YIM 133296 draft genome.</title>
        <authorList>
            <person name="Xiong L."/>
        </authorList>
    </citation>
    <scope>NUCLEOTIDE SEQUENCE [LARGE SCALE GENOMIC DNA]</scope>
    <source>
        <strain evidence="4 5">YIM 133296</strain>
    </source>
</reference>
<evidence type="ECO:0000313" key="5">
    <source>
        <dbReference type="Proteomes" id="UP001528912"/>
    </source>
</evidence>
<dbReference type="CDD" id="cd06170">
    <property type="entry name" value="LuxR_C_like"/>
    <property type="match status" value="1"/>
</dbReference>
<dbReference type="PRINTS" id="PR00038">
    <property type="entry name" value="HTHLUXR"/>
</dbReference>
<dbReference type="Pfam" id="PF13191">
    <property type="entry name" value="AAA_16"/>
    <property type="match status" value="1"/>
</dbReference>
<dbReference type="Proteomes" id="UP001528912">
    <property type="component" value="Unassembled WGS sequence"/>
</dbReference>
<evidence type="ECO:0000259" key="3">
    <source>
        <dbReference type="PROSITE" id="PS50043"/>
    </source>
</evidence>
<gene>
    <name evidence="4" type="ORF">P4R38_17005</name>
</gene>
<protein>
    <submittedName>
        <fullName evidence="4">AAA family ATPase</fullName>
    </submittedName>
</protein>
<feature type="domain" description="HTH luxR-type" evidence="3">
    <location>
        <begin position="900"/>
        <end position="965"/>
    </location>
</feature>
<accession>A0ABT6CAP7</accession>
<dbReference type="InterPro" id="IPR036388">
    <property type="entry name" value="WH-like_DNA-bd_sf"/>
</dbReference>
<dbReference type="Pfam" id="PF00196">
    <property type="entry name" value="GerE"/>
    <property type="match status" value="1"/>
</dbReference>
<dbReference type="SUPFAM" id="SSF46894">
    <property type="entry name" value="C-terminal effector domain of the bipartite response regulators"/>
    <property type="match status" value="1"/>
</dbReference>
<dbReference type="SUPFAM" id="SSF48452">
    <property type="entry name" value="TPR-like"/>
    <property type="match status" value="1"/>
</dbReference>
<proteinExistence type="predicted"/>
<dbReference type="PANTHER" id="PTHR16305">
    <property type="entry name" value="TESTICULAR SOLUBLE ADENYLYL CYCLASE"/>
    <property type="match status" value="1"/>
</dbReference>
<dbReference type="InterPro" id="IPR041664">
    <property type="entry name" value="AAA_16"/>
</dbReference>
<dbReference type="PROSITE" id="PS50043">
    <property type="entry name" value="HTH_LUXR_2"/>
    <property type="match status" value="1"/>
</dbReference>
<evidence type="ECO:0000313" key="4">
    <source>
        <dbReference type="EMBL" id="MDF8265949.1"/>
    </source>
</evidence>
<dbReference type="RefSeq" id="WP_277193209.1">
    <property type="nucleotide sequence ID" value="NZ_JAROAV010000044.1"/>
</dbReference>
<keyword evidence="5" id="KW-1185">Reference proteome</keyword>
<name>A0ABT6CAP7_9MICO</name>
<organism evidence="4 5">
    <name type="scientific">Luteipulveratus flavus</name>
    <dbReference type="NCBI Taxonomy" id="3031728"/>
    <lineage>
        <taxon>Bacteria</taxon>
        <taxon>Bacillati</taxon>
        <taxon>Actinomycetota</taxon>
        <taxon>Actinomycetes</taxon>
        <taxon>Micrococcales</taxon>
        <taxon>Dermacoccaceae</taxon>
        <taxon>Luteipulveratus</taxon>
    </lineage>
</organism>
<keyword evidence="1" id="KW-0547">Nucleotide-binding</keyword>
<keyword evidence="2" id="KW-0067">ATP-binding</keyword>
<comment type="caution">
    <text evidence="4">The sequence shown here is derived from an EMBL/GenBank/DDBJ whole genome shotgun (WGS) entry which is preliminary data.</text>
</comment>
<dbReference type="SMART" id="SM00421">
    <property type="entry name" value="HTH_LUXR"/>
    <property type="match status" value="1"/>
</dbReference>
<dbReference type="InterPro" id="IPR011990">
    <property type="entry name" value="TPR-like_helical_dom_sf"/>
</dbReference>
<dbReference type="InterPro" id="IPR000792">
    <property type="entry name" value="Tscrpt_reg_LuxR_C"/>
</dbReference>
<evidence type="ECO:0000256" key="1">
    <source>
        <dbReference type="ARBA" id="ARBA00022741"/>
    </source>
</evidence>
<evidence type="ECO:0000256" key="2">
    <source>
        <dbReference type="ARBA" id="ARBA00022840"/>
    </source>
</evidence>
<sequence>MPPLPESDRPLVGRTDELADLTTRAVESGTPSLTLLGGDAGVGKTRLLTALTGRAQDAGARVLLGHCLDLGDSSAPYLPVAEMFARLAQDDHQLAQRIVADRPLLGSVLPEFYRRDVPADLPRDRGSFFDAVHMVLEELAETTPVVAVIEDAHWADRSTRELLTFLFTRRFKGPVSLVVSYRSDDLHRRHPLRPKLAEWSRLPGMHRLMLDPLTDAEVRDLLHQLRPSTSTEDATTIVERAGGNPFFAEELLAASEIGGHRLSEELADLLLVRIDALDDDARSVVRAASVAGRAVDHVLLAQVVALSGRDLDRALRAVVDSHVFEVTTTGKYAFRHALLAEAVYDDLLPGERVQLHWDFADALRERTGASASAALARHARAAGNHELAVQASVRAGDEAMASAGPADAARHYEDALSMLAEHPAVVPPEPAAALVVKASRALVAAGNPHRAADLAGEAYERHTGDLRERAELVVALVRARVLADVPDVGTPLVREAISWVEAGEPVPVLAALYAVLARALICDDEFDGAVLAATEAASLARDLDLPGLVTDALTSLARLDDFTGDPARAEEALIDVVQRARDAQDASAELRALHQLARVQARLDRFRDAYLTHVRGYERARETGHVTDPFGIETRVFGALYALMVGEWDAADRLLAAEKGDRLPPLVEATANAVRMVRDAGRGEPRVLDALPALRPLWQRDMFVCVHTSAVAVDVYGANGDLDSMLQVYDDTVDTFTSVWCLPSFDARIRLSALAIGHITTAVVQGRVKARAYAERVGALAAAVEDVVAKRRTEDALGLESRAWVSRARAELARFEWAGRGAVPDELVTHWEDVVRVFDEADHPFEVAVARLRLAEVLAAADRRPEARALLDQVRETAERLGARGLLAAAARGRRTSQPTDDAQVALTPREREVLTLVAEGRTNGEIATALFISAKTASVHVSNILAKVGAATRTEAAAIARRDALI</sequence>
<dbReference type="InterPro" id="IPR027417">
    <property type="entry name" value="P-loop_NTPase"/>
</dbReference>
<dbReference type="SUPFAM" id="SSF52540">
    <property type="entry name" value="P-loop containing nucleoside triphosphate hydrolases"/>
    <property type="match status" value="1"/>
</dbReference>
<dbReference type="Gene3D" id="3.40.50.300">
    <property type="entry name" value="P-loop containing nucleotide triphosphate hydrolases"/>
    <property type="match status" value="1"/>
</dbReference>
<dbReference type="InterPro" id="IPR016032">
    <property type="entry name" value="Sig_transdc_resp-reg_C-effctor"/>
</dbReference>
<dbReference type="PANTHER" id="PTHR16305:SF35">
    <property type="entry name" value="TRANSCRIPTIONAL ACTIVATOR DOMAIN"/>
    <property type="match status" value="1"/>
</dbReference>